<feature type="region of interest" description="Disordered" evidence="1">
    <location>
        <begin position="15"/>
        <end position="40"/>
    </location>
</feature>
<dbReference type="Proteomes" id="UP000001935">
    <property type="component" value="Chromosome"/>
</dbReference>
<reference evidence="2 3" key="1">
    <citation type="submission" date="2006-01" db="EMBL/GenBank/DDBJ databases">
        <title>Complete sequence of Anaeromyxobacter dehalogenans 2CP-C.</title>
        <authorList>
            <consortium name="US DOE Joint Genome Institute"/>
            <person name="Copeland A."/>
            <person name="Lucas S."/>
            <person name="Lapidus A."/>
            <person name="Barry K."/>
            <person name="Detter J.C."/>
            <person name="Glavina T."/>
            <person name="Hammon N."/>
            <person name="Israni S."/>
            <person name="Pitluck S."/>
            <person name="Brettin T."/>
            <person name="Bruce D."/>
            <person name="Han C."/>
            <person name="Tapia R."/>
            <person name="Gilna P."/>
            <person name="Kiss H."/>
            <person name="Schmutz J."/>
            <person name="Larimer F."/>
            <person name="Land M."/>
            <person name="Kyrpides N."/>
            <person name="Anderson I."/>
            <person name="Sanford R.A."/>
            <person name="Ritalahti K.M."/>
            <person name="Thomas H.S."/>
            <person name="Kirby J.R."/>
            <person name="Zhulin I.B."/>
            <person name="Loeffler F.E."/>
            <person name="Richardson P."/>
        </authorList>
    </citation>
    <scope>NUCLEOTIDE SEQUENCE [LARGE SCALE GENOMIC DNA]</scope>
    <source>
        <strain evidence="2 3">2CP-C</strain>
    </source>
</reference>
<organism evidence="2 3">
    <name type="scientific">Anaeromyxobacter dehalogenans (strain 2CP-C)</name>
    <dbReference type="NCBI Taxonomy" id="290397"/>
    <lineage>
        <taxon>Bacteria</taxon>
        <taxon>Pseudomonadati</taxon>
        <taxon>Myxococcota</taxon>
        <taxon>Myxococcia</taxon>
        <taxon>Myxococcales</taxon>
        <taxon>Cystobacterineae</taxon>
        <taxon>Anaeromyxobacteraceae</taxon>
        <taxon>Anaeromyxobacter</taxon>
    </lineage>
</organism>
<dbReference type="HOGENOM" id="CLU_2079835_0_0_7"/>
<gene>
    <name evidence="2" type="ordered locus">Adeh_0198</name>
</gene>
<protein>
    <submittedName>
        <fullName evidence="2">Uncharacterized protein</fullName>
    </submittedName>
</protein>
<dbReference type="AlphaFoldDB" id="Q2IME0"/>
<evidence type="ECO:0000313" key="3">
    <source>
        <dbReference type="Proteomes" id="UP000001935"/>
    </source>
</evidence>
<evidence type="ECO:0000313" key="2">
    <source>
        <dbReference type="EMBL" id="ABC79975.1"/>
    </source>
</evidence>
<dbReference type="EMBL" id="CP000251">
    <property type="protein sequence ID" value="ABC79975.1"/>
    <property type="molecule type" value="Genomic_DNA"/>
</dbReference>
<accession>Q2IME0</accession>
<evidence type="ECO:0000256" key="1">
    <source>
        <dbReference type="SAM" id="MobiDB-lite"/>
    </source>
</evidence>
<name>Q2IME0_ANADE</name>
<proteinExistence type="predicted"/>
<sequence length="126" mass="13748">MDTPWAAPTMARMETKKKGTTAVVTEGSAQAALRRGPARELTPEEERVMRMRLGAAPPRGTPLERSAEGLSDLEIEVLSYEIEAYMKWREREHAGAAATAPARAPAPAAPSRAKEKIIRALRKKGL</sequence>
<dbReference type="KEGG" id="ade:Adeh_0198"/>